<protein>
    <recommendedName>
        <fullName evidence="1">Bacteriophage P22 antirepressor protein C-terminal domain-containing protein</fullName>
    </recommendedName>
</protein>
<dbReference type="InterPro" id="IPR014054">
    <property type="entry name" value="Phage_regulatory_Rha"/>
</dbReference>
<feature type="domain" description="Bacteriophage P22 antirepressor protein C-terminal" evidence="1">
    <location>
        <begin position="125"/>
        <end position="195"/>
    </location>
</feature>
<reference evidence="2" key="1">
    <citation type="journal article" date="2018" name="Genome Biol.">
        <title>SKESA: strategic k-mer extension for scrupulous assemblies.</title>
        <authorList>
            <person name="Souvorov A."/>
            <person name="Agarwala R."/>
            <person name="Lipman D.J."/>
        </authorList>
    </citation>
    <scope>NUCLEOTIDE SEQUENCE</scope>
    <source>
        <strain evidence="2">MA.RK_08:MF0016603R</strain>
    </source>
</reference>
<dbReference type="NCBIfam" id="TIGR02681">
    <property type="entry name" value="phage_pRha"/>
    <property type="match status" value="1"/>
</dbReference>
<gene>
    <name evidence="2" type="ORF">G8Y41_004481</name>
</gene>
<evidence type="ECO:0000259" key="1">
    <source>
        <dbReference type="Pfam" id="PF10548"/>
    </source>
</evidence>
<organism evidence="2">
    <name type="scientific">Salmonella enterica</name>
    <name type="common">Salmonella choleraesuis</name>
    <dbReference type="NCBI Taxonomy" id="28901"/>
    <lineage>
        <taxon>Bacteria</taxon>
        <taxon>Pseudomonadati</taxon>
        <taxon>Pseudomonadota</taxon>
        <taxon>Gammaproteobacteria</taxon>
        <taxon>Enterobacterales</taxon>
        <taxon>Enterobacteriaceae</taxon>
        <taxon>Salmonella</taxon>
    </lineage>
</organism>
<evidence type="ECO:0000313" key="2">
    <source>
        <dbReference type="EMBL" id="HAG2749601.1"/>
    </source>
</evidence>
<reference evidence="2" key="2">
    <citation type="submission" date="2020-02" db="EMBL/GenBank/DDBJ databases">
        <authorList>
            <consortium name="NCBI Pathogen Detection Project"/>
        </authorList>
    </citation>
    <scope>NUCLEOTIDE SEQUENCE</scope>
    <source>
        <strain evidence="2">MA.RK_08:MF0016603R</strain>
    </source>
</reference>
<proteinExistence type="predicted"/>
<dbReference type="Pfam" id="PF09669">
    <property type="entry name" value="Phage_pRha"/>
    <property type="match status" value="1"/>
</dbReference>
<sequence length="220" mass="25883">MATQLSIIPVSKPNVFIHNGKAVTTSRYVAEYFEKRHERVLDKIRSLDCSPEFNEHNFVSVEYTDTKGEKRPMYEMTKDGFVFLVMGFTGKKAARFKEAYITEFNRMEAELNHQYRKADPVQEYYTLRLTSEAFCNLCWLCRIADNMRKGAYKIYPAMRELESPYMGVCRDMAMETAPTLKESKRILAEATREMKITADKSPNWRRILPWLHGQYELQKQ</sequence>
<name>A0A760VND2_SALER</name>
<dbReference type="Pfam" id="PF10548">
    <property type="entry name" value="P22_AR_C"/>
    <property type="match status" value="1"/>
</dbReference>
<comment type="caution">
    <text evidence="2">The sequence shown here is derived from an EMBL/GenBank/DDBJ whole genome shotgun (WGS) entry which is preliminary data.</text>
</comment>
<dbReference type="EMBL" id="DAAXVN010000023">
    <property type="protein sequence ID" value="HAG2749601.1"/>
    <property type="molecule type" value="Genomic_DNA"/>
</dbReference>
<dbReference type="InterPro" id="IPR018876">
    <property type="entry name" value="Phage_P22_antirepressor_C"/>
</dbReference>
<accession>A0A760VND2</accession>
<dbReference type="AlphaFoldDB" id="A0A760VND2"/>